<sequence>MGNCFQWHNHKGSSSPLPPTASSATARHRKVLRVVNTVDSKILEYTRPMLVKDVLINFSAGFSIGLSEKPLTVLPQNYKLKMGNVYYLFPVSSTGRTSAAADGTTKRIKLIITKKELQELLSNKISVEEMCLLGMNKKDNPWRGVSSLSRWRPALQSIPEGIE</sequence>
<reference evidence="2" key="1">
    <citation type="journal article" date="2016" name="Nat. Biotechnol.">
        <title>Sequencing wild and cultivated cassava and related species reveals extensive interspecific hybridization and genetic diversity.</title>
        <authorList>
            <person name="Bredeson J.V."/>
            <person name="Lyons J.B."/>
            <person name="Prochnik S.E."/>
            <person name="Wu G.A."/>
            <person name="Ha C.M."/>
            <person name="Edsinger-Gonzales E."/>
            <person name="Grimwood J."/>
            <person name="Schmutz J."/>
            <person name="Rabbi I.Y."/>
            <person name="Egesi C."/>
            <person name="Nauluvula P."/>
            <person name="Lebot V."/>
            <person name="Ndunguru J."/>
            <person name="Mkamilo G."/>
            <person name="Bart R.S."/>
            <person name="Setter T.L."/>
            <person name="Gleadow R.M."/>
            <person name="Kulakow P."/>
            <person name="Ferguson M.E."/>
            <person name="Rounsley S."/>
            <person name="Rokhsar D.S."/>
        </authorList>
    </citation>
    <scope>NUCLEOTIDE SEQUENCE [LARGE SCALE GENOMIC DNA]</scope>
    <source>
        <strain evidence="2">cv. AM560-2</strain>
    </source>
</reference>
<comment type="caution">
    <text evidence="1">The sequence shown here is derived from an EMBL/GenBank/DDBJ whole genome shotgun (WGS) entry which is preliminary data.</text>
</comment>
<dbReference type="Pfam" id="PF14009">
    <property type="entry name" value="PADRE"/>
    <property type="match status" value="1"/>
</dbReference>
<name>A0A2C9UVS2_MANES</name>
<evidence type="ECO:0000313" key="2">
    <source>
        <dbReference type="Proteomes" id="UP000091857"/>
    </source>
</evidence>
<dbReference type="OMA" id="NCETSCH"/>
<proteinExistence type="predicted"/>
<dbReference type="InterPro" id="IPR025322">
    <property type="entry name" value="PADRE_dom"/>
</dbReference>
<dbReference type="PANTHER" id="PTHR33148:SF62">
    <property type="match status" value="1"/>
</dbReference>
<keyword evidence="2" id="KW-1185">Reference proteome</keyword>
<dbReference type="Proteomes" id="UP000091857">
    <property type="component" value="Chromosome 12"/>
</dbReference>
<dbReference type="Gramene" id="Manes.12G116500.1.v8.1">
    <property type="protein sequence ID" value="Manes.12G116500.1.v8.1.CDS.1"/>
    <property type="gene ID" value="Manes.12G116500.v8.1"/>
</dbReference>
<dbReference type="AlphaFoldDB" id="A0A2C9UVS2"/>
<gene>
    <name evidence="1" type="ORF">MANES_12G116500v8</name>
</gene>
<accession>A0A2C9UVS2</accession>
<evidence type="ECO:0000313" key="1">
    <source>
        <dbReference type="EMBL" id="OAY35624.1"/>
    </source>
</evidence>
<organism evidence="1 2">
    <name type="scientific">Manihot esculenta</name>
    <name type="common">Cassava</name>
    <name type="synonym">Jatropha manihot</name>
    <dbReference type="NCBI Taxonomy" id="3983"/>
    <lineage>
        <taxon>Eukaryota</taxon>
        <taxon>Viridiplantae</taxon>
        <taxon>Streptophyta</taxon>
        <taxon>Embryophyta</taxon>
        <taxon>Tracheophyta</taxon>
        <taxon>Spermatophyta</taxon>
        <taxon>Magnoliopsida</taxon>
        <taxon>eudicotyledons</taxon>
        <taxon>Gunneridae</taxon>
        <taxon>Pentapetalae</taxon>
        <taxon>rosids</taxon>
        <taxon>fabids</taxon>
        <taxon>Malpighiales</taxon>
        <taxon>Euphorbiaceae</taxon>
        <taxon>Crotonoideae</taxon>
        <taxon>Manihoteae</taxon>
        <taxon>Manihot</taxon>
    </lineage>
</organism>
<dbReference type="EMBL" id="CM004398">
    <property type="protein sequence ID" value="OAY35624.1"/>
    <property type="molecule type" value="Genomic_DNA"/>
</dbReference>
<protein>
    <submittedName>
        <fullName evidence="1">Uncharacterized protein</fullName>
    </submittedName>
</protein>
<dbReference type="PANTHER" id="PTHR33148">
    <property type="entry name" value="PLASTID MOVEMENT IMPAIRED PROTEIN-RELATED"/>
    <property type="match status" value="1"/>
</dbReference>